<evidence type="ECO:0000313" key="4">
    <source>
        <dbReference type="EMBL" id="KAA0184085.1"/>
    </source>
</evidence>
<proteinExistence type="inferred from homology"/>
<dbReference type="InterPro" id="IPR051150">
    <property type="entry name" value="SWT21/TCAB1_mRNA_Telomere"/>
</dbReference>
<feature type="compositionally biased region" description="Basic and acidic residues" evidence="3">
    <location>
        <begin position="510"/>
        <end position="521"/>
    </location>
</feature>
<dbReference type="OrthoDB" id="239865at2759"/>
<comment type="caution">
    <text evidence="4">The sequence shown here is derived from an EMBL/GenBank/DDBJ whole genome shotgun (WGS) entry which is preliminary data.</text>
</comment>
<evidence type="ECO:0000256" key="1">
    <source>
        <dbReference type="ARBA" id="ARBA00038279"/>
    </source>
</evidence>
<dbReference type="EMBL" id="LUCM01011365">
    <property type="protein sequence ID" value="KAA0184085.1"/>
    <property type="molecule type" value="Genomic_DNA"/>
</dbReference>
<gene>
    <name evidence="4" type="ORF">FBUS_05387</name>
</gene>
<dbReference type="SMART" id="SM00320">
    <property type="entry name" value="WD40"/>
    <property type="match status" value="5"/>
</dbReference>
<dbReference type="SUPFAM" id="SSF101908">
    <property type="entry name" value="Putative isomerase YbhE"/>
    <property type="match status" value="1"/>
</dbReference>
<name>A0A8E0VG59_9TREM</name>
<feature type="compositionally biased region" description="Low complexity" evidence="3">
    <location>
        <begin position="543"/>
        <end position="552"/>
    </location>
</feature>
<dbReference type="AlphaFoldDB" id="A0A8E0VG59"/>
<organism evidence="4 5">
    <name type="scientific">Fasciolopsis buskii</name>
    <dbReference type="NCBI Taxonomy" id="27845"/>
    <lineage>
        <taxon>Eukaryota</taxon>
        <taxon>Metazoa</taxon>
        <taxon>Spiralia</taxon>
        <taxon>Lophotrochozoa</taxon>
        <taxon>Platyhelminthes</taxon>
        <taxon>Trematoda</taxon>
        <taxon>Digenea</taxon>
        <taxon>Plagiorchiida</taxon>
        <taxon>Echinostomata</taxon>
        <taxon>Echinostomatoidea</taxon>
        <taxon>Fasciolidae</taxon>
        <taxon>Fasciolopsis</taxon>
    </lineage>
</organism>
<dbReference type="Proteomes" id="UP000728185">
    <property type="component" value="Unassembled WGS sequence"/>
</dbReference>
<reference evidence="4" key="1">
    <citation type="submission" date="2019-05" db="EMBL/GenBank/DDBJ databases">
        <title>Annotation for the trematode Fasciolopsis buski.</title>
        <authorList>
            <person name="Choi Y.-J."/>
        </authorList>
    </citation>
    <scope>NUCLEOTIDE SEQUENCE</scope>
    <source>
        <strain evidence="4">HT</strain>
        <tissue evidence="4">Whole worm</tissue>
    </source>
</reference>
<evidence type="ECO:0000256" key="2">
    <source>
        <dbReference type="ARBA" id="ARBA00041558"/>
    </source>
</evidence>
<evidence type="ECO:0000313" key="5">
    <source>
        <dbReference type="Proteomes" id="UP000728185"/>
    </source>
</evidence>
<dbReference type="PANTHER" id="PTHR13211">
    <property type="entry name" value="TELOMERASE CAJAL BODY PROTEIN 1"/>
    <property type="match status" value="1"/>
</dbReference>
<dbReference type="InterPro" id="IPR015943">
    <property type="entry name" value="WD40/YVTN_repeat-like_dom_sf"/>
</dbReference>
<feature type="region of interest" description="Disordered" evidence="3">
    <location>
        <begin position="1"/>
        <end position="38"/>
    </location>
</feature>
<dbReference type="Gene3D" id="2.130.10.10">
    <property type="entry name" value="YVTN repeat-like/Quinoprotein amine dehydrogenase"/>
    <property type="match status" value="1"/>
</dbReference>
<dbReference type="PANTHER" id="PTHR13211:SF0">
    <property type="entry name" value="TELOMERASE CAJAL BODY PROTEIN 1"/>
    <property type="match status" value="1"/>
</dbReference>
<protein>
    <recommendedName>
        <fullName evidence="2">WD repeat-containing protein 79</fullName>
    </recommendedName>
</protein>
<feature type="region of interest" description="Disordered" evidence="3">
    <location>
        <begin position="488"/>
        <end position="552"/>
    </location>
</feature>
<dbReference type="InterPro" id="IPR001680">
    <property type="entry name" value="WD40_rpt"/>
</dbReference>
<accession>A0A8E0VG59</accession>
<comment type="similarity">
    <text evidence="1">Belongs to the TCAB1 family.</text>
</comment>
<evidence type="ECO:0000256" key="3">
    <source>
        <dbReference type="SAM" id="MobiDB-lite"/>
    </source>
</evidence>
<keyword evidence="5" id="KW-1185">Reference proteome</keyword>
<sequence length="619" mass="68452">MSNQDQEETSPSPSLEPAVTETVAGACDTNTRHSPVFSEPVLECESTDVTGVAAGSPIQLSVVEAFDLVRSQPALIKNSTDQEPDNSVQDIVTVEKPVTGLVINSTEPTDLPPSDKASLPLDELTDFAPMETPLSRIDWTHPSPKLTAYVEKDYKLLPPNCATDNYLRGCLWAPDGSCILTNSRDNILRLFNLPKCLFDENWESASFPPEEMTAVLAMRDHELVYDYAWYPGMRSSEPATCCFASTVRRNPIRLWDAFTGEIRATYRPINHLGEPVSAYSIAFSADGQRLYAGFSRFMHVFDVSRPGRDSVRRPRLGKKPTQGGIISCIAVPRHSGRQIYATGSYNGSVVVYAEPGNPITQLYTGSAGVTQVQFISRVGHETGSPWYLVAGSRMDSRVFLWDARQTEEPLLVLHRRVENHQRFQFDFDPMCEFMFTGSQTGAAYVYDLSACLKNYDACQPVKPSLVWRAHLDCAHGLSVNPTLPIVATSSGQRRIEPPPNFRSGHRIKRSRMEKASVDSEARASFLPNPPTSCSADESHPDTDSSSSSDSCSSLCEAELTDDEASLILPDETDESFMTDLIVGARSLPMFGKLTRLPRENRLCLWSFPTVTSEMDKCAT</sequence>